<feature type="transmembrane region" description="Helical" evidence="7">
    <location>
        <begin position="224"/>
        <end position="245"/>
    </location>
</feature>
<gene>
    <name evidence="9" type="ORF">CCHL1392_LOCUS2</name>
    <name evidence="10" type="ORF">CCHL1392_LOCUS3</name>
</gene>
<evidence type="ECO:0000256" key="1">
    <source>
        <dbReference type="ARBA" id="ARBA00004141"/>
    </source>
</evidence>
<evidence type="ECO:0000313" key="9">
    <source>
        <dbReference type="EMBL" id="CAD9650468.1"/>
    </source>
</evidence>
<feature type="transmembrane region" description="Helical" evidence="7">
    <location>
        <begin position="155"/>
        <end position="175"/>
    </location>
</feature>
<evidence type="ECO:0000256" key="3">
    <source>
        <dbReference type="ARBA" id="ARBA00022989"/>
    </source>
</evidence>
<protein>
    <recommendedName>
        <fullName evidence="8">Major facilitator superfamily (MFS) profile domain-containing protein</fullName>
    </recommendedName>
</protein>
<evidence type="ECO:0000259" key="8">
    <source>
        <dbReference type="PROSITE" id="PS50850"/>
    </source>
</evidence>
<feature type="transmembrane region" description="Helical" evidence="7">
    <location>
        <begin position="251"/>
        <end position="272"/>
    </location>
</feature>
<reference evidence="10" key="1">
    <citation type="submission" date="2021-01" db="EMBL/GenBank/DDBJ databases">
        <authorList>
            <person name="Corre E."/>
            <person name="Pelletier E."/>
            <person name="Niang G."/>
            <person name="Scheremetjew M."/>
            <person name="Finn R."/>
            <person name="Kale V."/>
            <person name="Holt S."/>
            <person name="Cochrane G."/>
            <person name="Meng A."/>
            <person name="Brown T."/>
            <person name="Cohen L."/>
        </authorList>
    </citation>
    <scope>NUCLEOTIDE SEQUENCE</scope>
    <source>
        <strain evidence="10">SAG 11-48b</strain>
    </source>
</reference>
<dbReference type="PANTHER" id="PTHR11662:SF399">
    <property type="entry name" value="FI19708P1-RELATED"/>
    <property type="match status" value="1"/>
</dbReference>
<feature type="transmembrane region" description="Helical" evidence="7">
    <location>
        <begin position="321"/>
        <end position="340"/>
    </location>
</feature>
<feature type="transmembrane region" description="Helical" evidence="7">
    <location>
        <begin position="484"/>
        <end position="505"/>
    </location>
</feature>
<dbReference type="GO" id="GO:0009536">
    <property type="term" value="C:plastid"/>
    <property type="evidence" value="ECO:0007669"/>
    <property type="project" value="TreeGrafter"/>
</dbReference>
<dbReference type="InterPro" id="IPR036259">
    <property type="entry name" value="MFS_trans_sf"/>
</dbReference>
<evidence type="ECO:0000256" key="7">
    <source>
        <dbReference type="SAM" id="Phobius"/>
    </source>
</evidence>
<dbReference type="EMBL" id="HBHD01000007">
    <property type="protein sequence ID" value="CAD9650468.1"/>
    <property type="molecule type" value="Transcribed_RNA"/>
</dbReference>
<keyword evidence="4 7" id="KW-0472">Membrane</keyword>
<name>A0A6T5TZF2_9CHLO</name>
<feature type="transmembrane region" description="Helical" evidence="7">
    <location>
        <begin position="455"/>
        <end position="478"/>
    </location>
</feature>
<dbReference type="GO" id="GO:0005315">
    <property type="term" value="F:phosphate transmembrane transporter activity"/>
    <property type="evidence" value="ECO:0007669"/>
    <property type="project" value="TreeGrafter"/>
</dbReference>
<dbReference type="InterPro" id="IPR020846">
    <property type="entry name" value="MFS_dom"/>
</dbReference>
<accession>A0A6T5TZF2</accession>
<dbReference type="PANTHER" id="PTHR11662">
    <property type="entry name" value="SOLUTE CARRIER FAMILY 17"/>
    <property type="match status" value="1"/>
</dbReference>
<dbReference type="InterPro" id="IPR050382">
    <property type="entry name" value="MFS_Na/Anion_cotransporter"/>
</dbReference>
<dbReference type="SUPFAM" id="SSF103473">
    <property type="entry name" value="MFS general substrate transporter"/>
    <property type="match status" value="1"/>
</dbReference>
<feature type="region of interest" description="Disordered" evidence="6">
    <location>
        <begin position="282"/>
        <end position="304"/>
    </location>
</feature>
<feature type="domain" description="Major facilitator superfamily (MFS) profile" evidence="8">
    <location>
        <begin position="90"/>
        <end position="510"/>
    </location>
</feature>
<feature type="transmembrane region" description="Helical" evidence="7">
    <location>
        <begin position="132"/>
        <end position="148"/>
    </location>
</feature>
<feature type="transmembrane region" description="Helical" evidence="7">
    <location>
        <begin position="421"/>
        <end position="443"/>
    </location>
</feature>
<evidence type="ECO:0000256" key="6">
    <source>
        <dbReference type="SAM" id="MobiDB-lite"/>
    </source>
</evidence>
<dbReference type="EMBL" id="HBHD01000008">
    <property type="protein sequence ID" value="CAD9650471.1"/>
    <property type="molecule type" value="Transcribed_RNA"/>
</dbReference>
<comment type="similarity">
    <text evidence="5">Belongs to the major facilitator superfamily. Sodium/anion cotransporter (TC 2.A.1.14) family.</text>
</comment>
<dbReference type="InterPro" id="IPR011701">
    <property type="entry name" value="MFS"/>
</dbReference>
<dbReference type="GO" id="GO:0016020">
    <property type="term" value="C:membrane"/>
    <property type="evidence" value="ECO:0007669"/>
    <property type="project" value="UniProtKB-SubCell"/>
</dbReference>
<evidence type="ECO:0000256" key="5">
    <source>
        <dbReference type="ARBA" id="ARBA00024362"/>
    </source>
</evidence>
<dbReference type="FunFam" id="1.20.1250.20:FF:000058">
    <property type="entry name" value="ascorbate transporter, chloroplastic isoform X1"/>
    <property type="match status" value="1"/>
</dbReference>
<proteinExistence type="inferred from homology"/>
<keyword evidence="3 7" id="KW-1133">Transmembrane helix</keyword>
<dbReference type="AlphaFoldDB" id="A0A6T5TZF2"/>
<dbReference type="PROSITE" id="PS50850">
    <property type="entry name" value="MFS"/>
    <property type="match status" value="1"/>
</dbReference>
<dbReference type="Gene3D" id="1.20.1250.20">
    <property type="entry name" value="MFS general substrate transporter like domains"/>
    <property type="match status" value="2"/>
</dbReference>
<comment type="subcellular location">
    <subcellularLocation>
        <location evidence="1">Membrane</location>
        <topology evidence="1">Multi-pass membrane protein</topology>
    </subcellularLocation>
</comment>
<evidence type="ECO:0000256" key="4">
    <source>
        <dbReference type="ARBA" id="ARBA00023136"/>
    </source>
</evidence>
<feature type="transmembrane region" description="Helical" evidence="7">
    <location>
        <begin position="181"/>
        <end position="203"/>
    </location>
</feature>
<evidence type="ECO:0000313" key="10">
    <source>
        <dbReference type="EMBL" id="CAD9650471.1"/>
    </source>
</evidence>
<feature type="transmembrane region" description="Helical" evidence="7">
    <location>
        <begin position="360"/>
        <end position="384"/>
    </location>
</feature>
<evidence type="ECO:0000256" key="2">
    <source>
        <dbReference type="ARBA" id="ARBA00022692"/>
    </source>
</evidence>
<keyword evidence="2 7" id="KW-0812">Transmembrane</keyword>
<sequence>MLISRLTAGSIPRQHNVAVSTSLSLCGRYQPQFTRRTHGVRQTHNDGVQTYGLPYLQPARKLDNAFVARASSGTLSAAPAGDRPNPFLCVVLPTAIALLLCNMDRICLSVAIMPMAKEFGWPASMQGVVQSAFLWGYMATQLLGGALADKYGGKVVMAGGIVWFSLASMLMPVALSEPIVAAGLTVPAVLAARCAVGLGEGVALPSMNNLIASHIPKEAKSKALGMAFSGFHCGNLLGLIVSPLLLITFGWRALFCIFGLLGAPLLLMWLAVVPQQPSTQQRAADASSSQATSSSSNGANSATVSSSGRELSAVDLMAKSATWAIIIVNIVNHWGYFIYLNWMPTYFNQALGFDLRASSFLAFLPWLVMAVGSSASGVLADSLIARGVNVTSVRKVLQSIALMVPAAALMVLAQPNISAKYAVGAMTVALGTTSLGQAGFVANMSDIAPRHAGKMFGLCNTFGSFSGIVGVAAVGFIVEATQSFSTVFQITAVMYVVATIVWNMLCTGERVFT</sequence>
<feature type="transmembrane region" description="Helical" evidence="7">
    <location>
        <begin position="396"/>
        <end position="415"/>
    </location>
</feature>
<organism evidence="10">
    <name type="scientific">Chlamydomonas chlamydogama</name>
    <dbReference type="NCBI Taxonomy" id="225041"/>
    <lineage>
        <taxon>Eukaryota</taxon>
        <taxon>Viridiplantae</taxon>
        <taxon>Chlorophyta</taxon>
        <taxon>core chlorophytes</taxon>
        <taxon>Chlorophyceae</taxon>
        <taxon>CS clade</taxon>
        <taxon>Chlamydomonadales</taxon>
        <taxon>Chlamydomonadaceae</taxon>
        <taxon>Chlamydomonas</taxon>
    </lineage>
</organism>
<dbReference type="Pfam" id="PF07690">
    <property type="entry name" value="MFS_1"/>
    <property type="match status" value="1"/>
</dbReference>